<feature type="compositionally biased region" description="Basic and acidic residues" evidence="1">
    <location>
        <begin position="50"/>
        <end position="62"/>
    </location>
</feature>
<evidence type="ECO:0000256" key="1">
    <source>
        <dbReference type="SAM" id="MobiDB-lite"/>
    </source>
</evidence>
<gene>
    <name evidence="2" type="ORF">B2J77_11530</name>
</gene>
<protein>
    <recommendedName>
        <fullName evidence="4">Diguanylate phosphodiesterase</fullName>
    </recommendedName>
</protein>
<reference evidence="2 3" key="1">
    <citation type="submission" date="2017-02" db="EMBL/GenBank/DDBJ databases">
        <authorList>
            <person name="Guo L."/>
        </authorList>
    </citation>
    <scope>NUCLEOTIDE SEQUENCE [LARGE SCALE GENOMIC DNA]</scope>
    <source>
        <strain evidence="2 3">PRS09-11288</strain>
    </source>
</reference>
<name>A0ABM6J331_9PSED</name>
<sequence length="68" mass="7032">MLSAFASKRAIAQAPQIATSGGRAQGLRREVTGMDACQALGSRMGPAARSSREQARSERTPERSAGAG</sequence>
<evidence type="ECO:0008006" key="4">
    <source>
        <dbReference type="Google" id="ProtNLM"/>
    </source>
</evidence>
<evidence type="ECO:0000313" key="2">
    <source>
        <dbReference type="EMBL" id="AQW68800.1"/>
    </source>
</evidence>
<feature type="region of interest" description="Disordered" evidence="1">
    <location>
        <begin position="1"/>
        <end position="68"/>
    </location>
</feature>
<accession>A0ABM6J331</accession>
<proteinExistence type="predicted"/>
<dbReference type="Proteomes" id="UP000191010">
    <property type="component" value="Chromosome"/>
</dbReference>
<organism evidence="2 3">
    <name type="scientific">Pseudomonas parafulva</name>
    <dbReference type="NCBI Taxonomy" id="157782"/>
    <lineage>
        <taxon>Bacteria</taxon>
        <taxon>Pseudomonadati</taxon>
        <taxon>Pseudomonadota</taxon>
        <taxon>Gammaproteobacteria</taxon>
        <taxon>Pseudomonadales</taxon>
        <taxon>Pseudomonadaceae</taxon>
        <taxon>Pseudomonas</taxon>
    </lineage>
</organism>
<evidence type="ECO:0000313" key="3">
    <source>
        <dbReference type="Proteomes" id="UP000191010"/>
    </source>
</evidence>
<keyword evidence="3" id="KW-1185">Reference proteome</keyword>
<dbReference type="EMBL" id="CP019952">
    <property type="protein sequence ID" value="AQW68800.1"/>
    <property type="molecule type" value="Genomic_DNA"/>
</dbReference>